<dbReference type="Proteomes" id="UP000218418">
    <property type="component" value="Chromosome"/>
</dbReference>
<sequence length="416" mass="45034">MKTHIIRPITATLSVIILLALGACSSTDNSSSAQNANQSTTAQNTNSPTSKNPLFSDKNVAVAKNFKATTVLQGLERPWGMTWLTDGAMLITERPGRVRIVRNGTLDPNPIAGVPEIFASNQGGLMDVSVHPNFEKNAKVYFTYSHGTSQANRTRVARATLDGSTFKNWEVIFQVSQAKPGGQHFGSRIVWLPDNTMLVAIGDGGNPPTRLNGDFIRKQAQNLNSHLGKVVRLNDDGSIPKDNPFAASDNADQAIYSYGHRNIQGMAFDSDANRLWSTEHGSRGGDELNLVEAGKNYGWPEVTHSKEYTGGEISSERSRPGMIDPKVVWTPAIAPSGLAFYSNDRFGVWKGDLFAGGLVSGDVRRIDLDANGNVVKEESIPIGGRVRDVRQGPDGGLYVLTDEQDGKLISIEPTQS</sequence>
<dbReference type="PANTHER" id="PTHR19328">
    <property type="entry name" value="HEDGEHOG-INTERACTING PROTEIN"/>
    <property type="match status" value="1"/>
</dbReference>
<evidence type="ECO:0000259" key="3">
    <source>
        <dbReference type="Pfam" id="PF07995"/>
    </source>
</evidence>
<feature type="region of interest" description="Disordered" evidence="1">
    <location>
        <begin position="29"/>
        <end position="54"/>
    </location>
</feature>
<feature type="compositionally biased region" description="Low complexity" evidence="1">
    <location>
        <begin position="29"/>
        <end position="50"/>
    </location>
</feature>
<keyword evidence="5" id="KW-1185">Reference proteome</keyword>
<gene>
    <name evidence="4" type="ORF">NIES267_43240</name>
</gene>
<dbReference type="InterPro" id="IPR011041">
    <property type="entry name" value="Quinoprot_gluc/sorb_DH_b-prop"/>
</dbReference>
<dbReference type="PANTHER" id="PTHR19328:SF75">
    <property type="entry name" value="ALDOSE SUGAR DEHYDROGENASE YLII"/>
    <property type="match status" value="1"/>
</dbReference>
<dbReference type="Gene3D" id="2.120.10.30">
    <property type="entry name" value="TolB, C-terminal domain"/>
    <property type="match status" value="1"/>
</dbReference>
<dbReference type="SUPFAM" id="SSF50952">
    <property type="entry name" value="Soluble quinoprotein glucose dehydrogenase"/>
    <property type="match status" value="1"/>
</dbReference>
<dbReference type="InterPro" id="IPR012938">
    <property type="entry name" value="Glc/Sorbosone_DH"/>
</dbReference>
<proteinExistence type="predicted"/>
<feature type="signal peptide" evidence="2">
    <location>
        <begin position="1"/>
        <end position="22"/>
    </location>
</feature>
<feature type="chain" id="PRO_5012373775" evidence="2">
    <location>
        <begin position="23"/>
        <end position="416"/>
    </location>
</feature>
<dbReference type="AlphaFoldDB" id="A0A1Z4LUA0"/>
<name>A0A1Z4LUA0_9CYAN</name>
<evidence type="ECO:0000256" key="2">
    <source>
        <dbReference type="SAM" id="SignalP"/>
    </source>
</evidence>
<reference evidence="4 5" key="1">
    <citation type="submission" date="2017-06" db="EMBL/GenBank/DDBJ databases">
        <title>Genome sequencing of cyanobaciteial culture collection at National Institute for Environmental Studies (NIES).</title>
        <authorList>
            <person name="Hirose Y."/>
            <person name="Shimura Y."/>
            <person name="Fujisawa T."/>
            <person name="Nakamura Y."/>
            <person name="Kawachi M."/>
        </authorList>
    </citation>
    <scope>NUCLEOTIDE SEQUENCE [LARGE SCALE GENOMIC DNA]</scope>
    <source>
        <strain evidence="4 5">NIES-267</strain>
    </source>
</reference>
<evidence type="ECO:0000313" key="5">
    <source>
        <dbReference type="Proteomes" id="UP000218418"/>
    </source>
</evidence>
<dbReference type="Pfam" id="PF07995">
    <property type="entry name" value="GSDH"/>
    <property type="match status" value="1"/>
</dbReference>
<protein>
    <submittedName>
        <fullName evidence="4">Glucose dehydrogenase-B</fullName>
    </submittedName>
</protein>
<organism evidence="4 5">
    <name type="scientific">Calothrix parasitica NIES-267</name>
    <dbReference type="NCBI Taxonomy" id="1973488"/>
    <lineage>
        <taxon>Bacteria</taxon>
        <taxon>Bacillati</taxon>
        <taxon>Cyanobacteriota</taxon>
        <taxon>Cyanophyceae</taxon>
        <taxon>Nostocales</taxon>
        <taxon>Calotrichaceae</taxon>
        <taxon>Calothrix</taxon>
    </lineage>
</organism>
<evidence type="ECO:0000256" key="1">
    <source>
        <dbReference type="SAM" id="MobiDB-lite"/>
    </source>
</evidence>
<dbReference type="PROSITE" id="PS51257">
    <property type="entry name" value="PROKAR_LIPOPROTEIN"/>
    <property type="match status" value="1"/>
</dbReference>
<dbReference type="EMBL" id="AP018227">
    <property type="protein sequence ID" value="BAY84827.1"/>
    <property type="molecule type" value="Genomic_DNA"/>
</dbReference>
<accession>A0A1Z4LUA0</accession>
<evidence type="ECO:0000313" key="4">
    <source>
        <dbReference type="EMBL" id="BAY84827.1"/>
    </source>
</evidence>
<feature type="domain" description="Glucose/Sorbosone dehydrogenase" evidence="3">
    <location>
        <begin position="75"/>
        <end position="409"/>
    </location>
</feature>
<keyword evidence="2" id="KW-0732">Signal</keyword>
<dbReference type="InterPro" id="IPR011042">
    <property type="entry name" value="6-blade_b-propeller_TolB-like"/>
</dbReference>